<keyword evidence="2" id="KW-0805">Transcription regulation</keyword>
<evidence type="ECO:0000256" key="3">
    <source>
        <dbReference type="ARBA" id="ARBA00023125"/>
    </source>
</evidence>
<dbReference type="FunFam" id="1.10.10.10:FF:000001">
    <property type="entry name" value="LysR family transcriptional regulator"/>
    <property type="match status" value="1"/>
</dbReference>
<dbReference type="PRINTS" id="PR00039">
    <property type="entry name" value="HTHLYSR"/>
</dbReference>
<dbReference type="Pfam" id="PF00126">
    <property type="entry name" value="HTH_1"/>
    <property type="match status" value="1"/>
</dbReference>
<evidence type="ECO:0000256" key="2">
    <source>
        <dbReference type="ARBA" id="ARBA00023015"/>
    </source>
</evidence>
<dbReference type="InterPro" id="IPR000847">
    <property type="entry name" value="LysR_HTH_N"/>
</dbReference>
<keyword evidence="4" id="KW-0804">Transcription</keyword>
<dbReference type="Gene3D" id="3.40.190.290">
    <property type="match status" value="1"/>
</dbReference>
<reference evidence="6" key="1">
    <citation type="submission" date="2020-10" db="EMBL/GenBank/DDBJ databases">
        <authorList>
            <person name="Gilroy R."/>
        </authorList>
    </citation>
    <scope>NUCLEOTIDE SEQUENCE</scope>
    <source>
        <strain evidence="6">15467</strain>
    </source>
</reference>
<dbReference type="InterPro" id="IPR036388">
    <property type="entry name" value="WH-like_DNA-bd_sf"/>
</dbReference>
<feature type="domain" description="HTH lysR-type" evidence="5">
    <location>
        <begin position="1"/>
        <end position="57"/>
    </location>
</feature>
<sequence>MKSKLEVFAAAAEYLSFTLAAKALSISQPAVTKNIQEIENEYNIRLFKRVPGGVSLTPEGELFLVHARKILGEYDSLAEDMGYFSGGDATACRVIGIGATESVAAGLLPVVIEKYLSLFKNTGINLKVMPGEELFSMLQAGELEVAIAETGHSNGHDYGELIDFPLLKYRMVLVAGRRNSIDVSSKKRFCRTARFVKTSDCGMLQPFEKMLPCVEAGSLDFAIRLLLQSGNCFMQLPSYVADSYISRGEMAELCMPDSLQPVHVLPAEGGVDVFISASNAGKEYLENFIGFVRRSLPGL</sequence>
<dbReference type="SUPFAM" id="SSF46785">
    <property type="entry name" value="Winged helix' DNA-binding domain"/>
    <property type="match status" value="1"/>
</dbReference>
<evidence type="ECO:0000256" key="4">
    <source>
        <dbReference type="ARBA" id="ARBA00023163"/>
    </source>
</evidence>
<dbReference type="InterPro" id="IPR036390">
    <property type="entry name" value="WH_DNA-bd_sf"/>
</dbReference>
<dbReference type="PROSITE" id="PS50931">
    <property type="entry name" value="HTH_LYSR"/>
    <property type="match status" value="1"/>
</dbReference>
<comment type="similarity">
    <text evidence="1">Belongs to the LysR transcriptional regulatory family.</text>
</comment>
<keyword evidence="3" id="KW-0238">DNA-binding</keyword>
<dbReference type="CDD" id="cd05466">
    <property type="entry name" value="PBP2_LTTR_substrate"/>
    <property type="match status" value="1"/>
</dbReference>
<dbReference type="PANTHER" id="PTHR30126">
    <property type="entry name" value="HTH-TYPE TRANSCRIPTIONAL REGULATOR"/>
    <property type="match status" value="1"/>
</dbReference>
<dbReference type="SUPFAM" id="SSF53850">
    <property type="entry name" value="Periplasmic binding protein-like II"/>
    <property type="match status" value="1"/>
</dbReference>
<dbReference type="Pfam" id="PF03466">
    <property type="entry name" value="LysR_substrate"/>
    <property type="match status" value="1"/>
</dbReference>
<evidence type="ECO:0000259" key="5">
    <source>
        <dbReference type="PROSITE" id="PS50931"/>
    </source>
</evidence>
<protein>
    <submittedName>
        <fullName evidence="6">LysR family transcriptional regulator</fullName>
    </submittedName>
</protein>
<dbReference type="GO" id="GO:0000976">
    <property type="term" value="F:transcription cis-regulatory region binding"/>
    <property type="evidence" value="ECO:0007669"/>
    <property type="project" value="TreeGrafter"/>
</dbReference>
<proteinExistence type="inferred from homology"/>
<evidence type="ECO:0000256" key="1">
    <source>
        <dbReference type="ARBA" id="ARBA00009437"/>
    </source>
</evidence>
<name>A0A9D9GZH5_9BACT</name>
<accession>A0A9D9GZH5</accession>
<dbReference type="PANTHER" id="PTHR30126:SF40">
    <property type="entry name" value="HTH-TYPE TRANSCRIPTIONAL REGULATOR GLTR"/>
    <property type="match status" value="1"/>
</dbReference>
<dbReference type="Proteomes" id="UP000823635">
    <property type="component" value="Unassembled WGS sequence"/>
</dbReference>
<dbReference type="EMBL" id="JADINB010000153">
    <property type="protein sequence ID" value="MBO8429698.1"/>
    <property type="molecule type" value="Genomic_DNA"/>
</dbReference>
<dbReference type="Gene3D" id="1.10.10.10">
    <property type="entry name" value="Winged helix-like DNA-binding domain superfamily/Winged helix DNA-binding domain"/>
    <property type="match status" value="1"/>
</dbReference>
<evidence type="ECO:0000313" key="6">
    <source>
        <dbReference type="EMBL" id="MBO8429698.1"/>
    </source>
</evidence>
<gene>
    <name evidence="6" type="ORF">IAC68_07205</name>
</gene>
<comment type="caution">
    <text evidence="6">The sequence shown here is derived from an EMBL/GenBank/DDBJ whole genome shotgun (WGS) entry which is preliminary data.</text>
</comment>
<reference evidence="6" key="2">
    <citation type="journal article" date="2021" name="PeerJ">
        <title>Extensive microbial diversity within the chicken gut microbiome revealed by metagenomics and culture.</title>
        <authorList>
            <person name="Gilroy R."/>
            <person name="Ravi A."/>
            <person name="Getino M."/>
            <person name="Pursley I."/>
            <person name="Horton D.L."/>
            <person name="Alikhan N.F."/>
            <person name="Baker D."/>
            <person name="Gharbi K."/>
            <person name="Hall N."/>
            <person name="Watson M."/>
            <person name="Adriaenssens E.M."/>
            <person name="Foster-Nyarko E."/>
            <person name="Jarju S."/>
            <person name="Secka A."/>
            <person name="Antonio M."/>
            <person name="Oren A."/>
            <person name="Chaudhuri R.R."/>
            <person name="La Ragione R."/>
            <person name="Hildebrand F."/>
            <person name="Pallen M.J."/>
        </authorList>
    </citation>
    <scope>NUCLEOTIDE SEQUENCE</scope>
    <source>
        <strain evidence="6">15467</strain>
    </source>
</reference>
<dbReference type="GO" id="GO:0003700">
    <property type="term" value="F:DNA-binding transcription factor activity"/>
    <property type="evidence" value="ECO:0007669"/>
    <property type="project" value="InterPro"/>
</dbReference>
<dbReference type="AlphaFoldDB" id="A0A9D9GZH5"/>
<organism evidence="6 7">
    <name type="scientific">Candidatus Egerieousia excrementavium</name>
    <dbReference type="NCBI Taxonomy" id="2840778"/>
    <lineage>
        <taxon>Bacteria</taxon>
        <taxon>Pseudomonadati</taxon>
        <taxon>Bacteroidota</taxon>
        <taxon>Bacteroidia</taxon>
        <taxon>Bacteroidales</taxon>
        <taxon>Candidatus Egerieousia</taxon>
    </lineage>
</organism>
<evidence type="ECO:0000313" key="7">
    <source>
        <dbReference type="Proteomes" id="UP000823635"/>
    </source>
</evidence>
<dbReference type="InterPro" id="IPR005119">
    <property type="entry name" value="LysR_subst-bd"/>
</dbReference>